<dbReference type="RefSeq" id="WP_157667258.1">
    <property type="nucleotide sequence ID" value="NZ_CP020474.1"/>
</dbReference>
<dbReference type="SUPFAM" id="SSF52980">
    <property type="entry name" value="Restriction endonuclease-like"/>
    <property type="match status" value="1"/>
</dbReference>
<gene>
    <name evidence="1" type="ORF">ROSMUCSMR3_00379</name>
</gene>
<dbReference type="OrthoDB" id="159933at2"/>
<dbReference type="AlphaFoldDB" id="A0A1V0RJE7"/>
<reference evidence="1 2" key="1">
    <citation type="submission" date="2017-03" db="EMBL/GenBank/DDBJ databases">
        <title>Genome Sequence of Roseovarius mucosus strain SMR3 Isolated from a culture of the Diatom Skeletonema marinoi.</title>
        <authorList>
            <person name="Topel M."/>
            <person name="Pinder M."/>
            <person name="Johansson O.N."/>
            <person name="Kourtchenko O."/>
            <person name="Godhe A."/>
            <person name="Clarke A.K."/>
        </authorList>
    </citation>
    <scope>NUCLEOTIDE SEQUENCE [LARGE SCALE GENOMIC DNA]</scope>
    <source>
        <strain evidence="1 2">SMR3</strain>
    </source>
</reference>
<keyword evidence="2" id="KW-1185">Reference proteome</keyword>
<sequence>MVKDYKRYRVAQMGESLVVAELGRNGIVATSFSGNLPEADIVATCDGKTLLLQVKTMSGTSTHVKAEDLLDIELDFPKQTVTPKPALGNPDLIFVYVQLGDNLAGVKFYILTQLQLQEIIFDGYKNYLDKNDGERPRNKESKHASISIDQLANFEGNWDLIKERLGMPLDQT</sequence>
<dbReference type="KEGG" id="rmm:ROSMUCSMR3_00379"/>
<dbReference type="EMBL" id="CP020474">
    <property type="protein sequence ID" value="ARE81884.1"/>
    <property type="molecule type" value="Genomic_DNA"/>
</dbReference>
<evidence type="ECO:0000313" key="1">
    <source>
        <dbReference type="EMBL" id="ARE81884.1"/>
    </source>
</evidence>
<evidence type="ECO:0008006" key="3">
    <source>
        <dbReference type="Google" id="ProtNLM"/>
    </source>
</evidence>
<organism evidence="1 2">
    <name type="scientific">Roseovarius mucosus</name>
    <dbReference type="NCBI Taxonomy" id="215743"/>
    <lineage>
        <taxon>Bacteria</taxon>
        <taxon>Pseudomonadati</taxon>
        <taxon>Pseudomonadota</taxon>
        <taxon>Alphaproteobacteria</taxon>
        <taxon>Rhodobacterales</taxon>
        <taxon>Roseobacteraceae</taxon>
        <taxon>Roseovarius</taxon>
    </lineage>
</organism>
<evidence type="ECO:0000313" key="2">
    <source>
        <dbReference type="Proteomes" id="UP000192273"/>
    </source>
</evidence>
<accession>A0A1V0RJE7</accession>
<protein>
    <recommendedName>
        <fullName evidence="3">PD(D/E)XK endonuclease domain-containing protein</fullName>
    </recommendedName>
</protein>
<dbReference type="InterPro" id="IPR011335">
    <property type="entry name" value="Restrct_endonuc-II-like"/>
</dbReference>
<name>A0A1V0RJE7_9RHOB</name>
<dbReference type="Proteomes" id="UP000192273">
    <property type="component" value="Chromosome"/>
</dbReference>
<proteinExistence type="predicted"/>